<dbReference type="AlphaFoldDB" id="A0A9D1RYV7"/>
<dbReference type="Pfam" id="PF04452">
    <property type="entry name" value="Methyltrans_RNA"/>
    <property type="match status" value="1"/>
</dbReference>
<dbReference type="Proteomes" id="UP000824189">
    <property type="component" value="Unassembled WGS sequence"/>
</dbReference>
<dbReference type="EMBL" id="DXFZ01000089">
    <property type="protein sequence ID" value="HIW96279.1"/>
    <property type="molecule type" value="Genomic_DNA"/>
</dbReference>
<keyword evidence="7 12" id="KW-0489">Methyltransferase</keyword>
<evidence type="ECO:0000256" key="12">
    <source>
        <dbReference type="PIRNR" id="PIRNR015601"/>
    </source>
</evidence>
<keyword evidence="6 12" id="KW-0698">rRNA processing</keyword>
<proteinExistence type="inferred from homology"/>
<evidence type="ECO:0000259" key="13">
    <source>
        <dbReference type="Pfam" id="PF04452"/>
    </source>
</evidence>
<evidence type="ECO:0000256" key="3">
    <source>
        <dbReference type="ARBA" id="ARBA00012328"/>
    </source>
</evidence>
<sequence>MTDPVFVQPLGGVGDGGAGGAGGAAEVAVGQVVELAPAEAKHAEVKRLELGEHLVITDGARQAVRCTWAGQGRAEVVEVLQMPQRRPWVTVVQALPKAERSELAVDLMVQVGADAIVPWESARTIARWGNKESKAVAKWQNAAVAAAKQARRLQVPQVTGVLRNLGELPGFLDDFLWGDATPPSARTIVALHETASVPLASAQLDCDELVLLVGPEGGIAPEELEALSAMGGTPIRLGPEVLRTASAAAVALGAIGVLTGRWATG</sequence>
<dbReference type="PANTHER" id="PTHR30027">
    <property type="entry name" value="RIBOSOMAL RNA SMALL SUBUNIT METHYLTRANSFERASE E"/>
    <property type="match status" value="1"/>
</dbReference>
<dbReference type="PIRSF" id="PIRSF015601">
    <property type="entry name" value="MTase_slr0722"/>
    <property type="match status" value="1"/>
</dbReference>
<dbReference type="Gene3D" id="3.40.1280.10">
    <property type="match status" value="1"/>
</dbReference>
<dbReference type="GO" id="GO:0070042">
    <property type="term" value="F:rRNA (uridine-N3-)-methyltransferase activity"/>
    <property type="evidence" value="ECO:0007669"/>
    <property type="project" value="TreeGrafter"/>
</dbReference>
<comment type="caution">
    <text evidence="14">The sequence shown here is derived from an EMBL/GenBank/DDBJ whole genome shotgun (WGS) entry which is preliminary data.</text>
</comment>
<keyword evidence="8 12" id="KW-0808">Transferase</keyword>
<organism evidence="14 15">
    <name type="scientific">Candidatus Corynebacterium gallistercoris</name>
    <dbReference type="NCBI Taxonomy" id="2838530"/>
    <lineage>
        <taxon>Bacteria</taxon>
        <taxon>Bacillati</taxon>
        <taxon>Actinomycetota</taxon>
        <taxon>Actinomycetes</taxon>
        <taxon>Mycobacteriales</taxon>
        <taxon>Corynebacteriaceae</taxon>
        <taxon>Corynebacterium</taxon>
    </lineage>
</organism>
<protein>
    <recommendedName>
        <fullName evidence="4 12">Ribosomal RNA small subunit methyltransferase E</fullName>
        <ecNumber evidence="3 12">2.1.1.193</ecNumber>
    </recommendedName>
</protein>
<reference evidence="14" key="1">
    <citation type="journal article" date="2021" name="PeerJ">
        <title>Extensive microbial diversity within the chicken gut microbiome revealed by metagenomics and culture.</title>
        <authorList>
            <person name="Gilroy R."/>
            <person name="Ravi A."/>
            <person name="Getino M."/>
            <person name="Pursley I."/>
            <person name="Horton D.L."/>
            <person name="Alikhan N.F."/>
            <person name="Baker D."/>
            <person name="Gharbi K."/>
            <person name="Hall N."/>
            <person name="Watson M."/>
            <person name="Adriaenssens E.M."/>
            <person name="Foster-Nyarko E."/>
            <person name="Jarju S."/>
            <person name="Secka A."/>
            <person name="Antonio M."/>
            <person name="Oren A."/>
            <person name="Chaudhuri R.R."/>
            <person name="La Ragione R."/>
            <person name="Hildebrand F."/>
            <person name="Pallen M.J."/>
        </authorList>
    </citation>
    <scope>NUCLEOTIDE SEQUENCE</scope>
    <source>
        <strain evidence="14">4376</strain>
    </source>
</reference>
<evidence type="ECO:0000256" key="9">
    <source>
        <dbReference type="ARBA" id="ARBA00022691"/>
    </source>
</evidence>
<evidence type="ECO:0000256" key="5">
    <source>
        <dbReference type="ARBA" id="ARBA00022490"/>
    </source>
</evidence>
<dbReference type="PANTHER" id="PTHR30027:SF3">
    <property type="entry name" value="16S RRNA (URACIL(1498)-N(3))-METHYLTRANSFERASE"/>
    <property type="match status" value="1"/>
</dbReference>
<dbReference type="SUPFAM" id="SSF75217">
    <property type="entry name" value="alpha/beta knot"/>
    <property type="match status" value="1"/>
</dbReference>
<evidence type="ECO:0000256" key="10">
    <source>
        <dbReference type="ARBA" id="ARBA00025699"/>
    </source>
</evidence>
<dbReference type="InterPro" id="IPR029026">
    <property type="entry name" value="tRNA_m1G_MTases_N"/>
</dbReference>
<gene>
    <name evidence="14" type="ORF">H9867_07335</name>
</gene>
<dbReference type="InterPro" id="IPR029028">
    <property type="entry name" value="Alpha/beta_knot_MTases"/>
</dbReference>
<evidence type="ECO:0000256" key="1">
    <source>
        <dbReference type="ARBA" id="ARBA00004496"/>
    </source>
</evidence>
<dbReference type="GO" id="GO:0070475">
    <property type="term" value="P:rRNA base methylation"/>
    <property type="evidence" value="ECO:0007669"/>
    <property type="project" value="TreeGrafter"/>
</dbReference>
<dbReference type="InterPro" id="IPR006700">
    <property type="entry name" value="RsmE"/>
</dbReference>
<evidence type="ECO:0000313" key="15">
    <source>
        <dbReference type="Proteomes" id="UP000824189"/>
    </source>
</evidence>
<evidence type="ECO:0000256" key="11">
    <source>
        <dbReference type="ARBA" id="ARBA00047944"/>
    </source>
</evidence>
<keyword evidence="5 12" id="KW-0963">Cytoplasm</keyword>
<evidence type="ECO:0000256" key="7">
    <source>
        <dbReference type="ARBA" id="ARBA00022603"/>
    </source>
</evidence>
<comment type="catalytic activity">
    <reaction evidence="11 12">
        <text>uridine(1498) in 16S rRNA + S-adenosyl-L-methionine = N(3)-methyluridine(1498) in 16S rRNA + S-adenosyl-L-homocysteine + H(+)</text>
        <dbReference type="Rhea" id="RHEA:42920"/>
        <dbReference type="Rhea" id="RHEA-COMP:10283"/>
        <dbReference type="Rhea" id="RHEA-COMP:10284"/>
        <dbReference type="ChEBI" id="CHEBI:15378"/>
        <dbReference type="ChEBI" id="CHEBI:57856"/>
        <dbReference type="ChEBI" id="CHEBI:59789"/>
        <dbReference type="ChEBI" id="CHEBI:65315"/>
        <dbReference type="ChEBI" id="CHEBI:74502"/>
        <dbReference type="EC" id="2.1.1.193"/>
    </reaction>
</comment>
<evidence type="ECO:0000256" key="4">
    <source>
        <dbReference type="ARBA" id="ARBA00013673"/>
    </source>
</evidence>
<dbReference type="NCBIfam" id="NF008693">
    <property type="entry name" value="PRK11713.2-3"/>
    <property type="match status" value="1"/>
</dbReference>
<evidence type="ECO:0000256" key="6">
    <source>
        <dbReference type="ARBA" id="ARBA00022552"/>
    </source>
</evidence>
<name>A0A9D1RYV7_9CORY</name>
<dbReference type="EC" id="2.1.1.193" evidence="3 12"/>
<evidence type="ECO:0000256" key="8">
    <source>
        <dbReference type="ARBA" id="ARBA00022679"/>
    </source>
</evidence>
<reference evidence="14" key="2">
    <citation type="submission" date="2021-04" db="EMBL/GenBank/DDBJ databases">
        <authorList>
            <person name="Gilroy R."/>
        </authorList>
    </citation>
    <scope>NUCLEOTIDE SEQUENCE</scope>
    <source>
        <strain evidence="14">4376</strain>
    </source>
</reference>
<comment type="subcellular location">
    <subcellularLocation>
        <location evidence="1 12">Cytoplasm</location>
    </subcellularLocation>
</comment>
<accession>A0A9D1RYV7</accession>
<evidence type="ECO:0000256" key="2">
    <source>
        <dbReference type="ARBA" id="ARBA00005528"/>
    </source>
</evidence>
<feature type="domain" description="Ribosomal RNA small subunit methyltransferase E methyltransferase" evidence="13">
    <location>
        <begin position="87"/>
        <end position="255"/>
    </location>
</feature>
<keyword evidence="9 12" id="KW-0949">S-adenosyl-L-methionine</keyword>
<comment type="function">
    <text evidence="10 12">Specifically methylates the N3 position of the uracil ring of uridine 1498 (m3U1498) in 16S rRNA. Acts on the fully assembled 30S ribosomal subunit.</text>
</comment>
<dbReference type="CDD" id="cd18084">
    <property type="entry name" value="RsmE-like"/>
    <property type="match status" value="1"/>
</dbReference>
<comment type="similarity">
    <text evidence="2 12">Belongs to the RNA methyltransferase RsmE family.</text>
</comment>
<dbReference type="NCBIfam" id="TIGR00046">
    <property type="entry name" value="RsmE family RNA methyltransferase"/>
    <property type="match status" value="1"/>
</dbReference>
<dbReference type="Gene3D" id="2.40.240.20">
    <property type="entry name" value="Hypothetical PUA domain-like, domain 1"/>
    <property type="match status" value="1"/>
</dbReference>
<dbReference type="GO" id="GO:0005737">
    <property type="term" value="C:cytoplasm"/>
    <property type="evidence" value="ECO:0007669"/>
    <property type="project" value="UniProtKB-SubCell"/>
</dbReference>
<evidence type="ECO:0000313" key="14">
    <source>
        <dbReference type="EMBL" id="HIW96279.1"/>
    </source>
</evidence>
<dbReference type="InterPro" id="IPR046886">
    <property type="entry name" value="RsmE_MTase_dom"/>
</dbReference>